<keyword evidence="2" id="KW-0813">Transport</keyword>
<evidence type="ECO:0000313" key="8">
    <source>
        <dbReference type="EMBL" id="CUN26507.1"/>
    </source>
</evidence>
<dbReference type="PANTHER" id="PTHR23517">
    <property type="entry name" value="RESISTANCE PROTEIN MDTM, PUTATIVE-RELATED-RELATED"/>
    <property type="match status" value="1"/>
</dbReference>
<dbReference type="GO" id="GO:0006857">
    <property type="term" value="P:oligopeptide transport"/>
    <property type="evidence" value="ECO:0007669"/>
    <property type="project" value="InterPro"/>
</dbReference>
<feature type="transmembrane region" description="Helical" evidence="7">
    <location>
        <begin position="83"/>
        <end position="105"/>
    </location>
</feature>
<feature type="transmembrane region" description="Helical" evidence="7">
    <location>
        <begin position="164"/>
        <end position="182"/>
    </location>
</feature>
<organism evidence="8 9">
    <name type="scientific">Parabacteroides distasonis</name>
    <dbReference type="NCBI Taxonomy" id="823"/>
    <lineage>
        <taxon>Bacteria</taxon>
        <taxon>Pseudomonadati</taxon>
        <taxon>Bacteroidota</taxon>
        <taxon>Bacteroidia</taxon>
        <taxon>Bacteroidales</taxon>
        <taxon>Tannerellaceae</taxon>
        <taxon>Parabacteroides</taxon>
    </lineage>
</organism>
<feature type="transmembrane region" description="Helical" evidence="7">
    <location>
        <begin position="310"/>
        <end position="330"/>
    </location>
</feature>
<evidence type="ECO:0000256" key="2">
    <source>
        <dbReference type="ARBA" id="ARBA00022448"/>
    </source>
</evidence>
<dbReference type="SUPFAM" id="SSF103473">
    <property type="entry name" value="MFS general substrate transporter"/>
    <property type="match status" value="1"/>
</dbReference>
<feature type="transmembrane region" description="Helical" evidence="7">
    <location>
        <begin position="27"/>
        <end position="45"/>
    </location>
</feature>
<gene>
    <name evidence="8" type="primary">yjdL</name>
    <name evidence="8" type="ORF">ERS852429_03053</name>
</gene>
<dbReference type="InterPro" id="IPR050171">
    <property type="entry name" value="MFS_Transporters"/>
</dbReference>
<sequence length="461" mass="50699">MTTKKQEKIKFSKAFWVANTVELFERAAYYGVFIVITLYLSRILGFNDIQAASIAGIFSACLYLLPTFAGALADKIGFRNSMLLAFTLLTCGYLGLAIYPTWLQSAGLVEYSTTTTFTGLLESNLQYGIIPIMALIVCGGAFIKSVISGTVAKETTPETRAKGFSIFYAMVNIGAFSGKTIVKPLREALGNEGLITLNYFSASMTFLALLAIWFFYKSAQHSGEGKTFGQIWNALIKVCSNGRLITLIIIITGFWMVQHQLYATMPKYVLRLAGEGASPSWYANVNPLVVVLTVNLVTQMMRKRTALTSMTVGMFIMPISALCMASGNMLDGNTNILGMHPVAFMMVVGIVFQGLAETFISPRFLEYFSLQAPKGEEGLYLGFSHLHSFLSSIFGFGLSGFLLSKYCPEPTLFASHEEWLTASANAHYIWYYFGAIALVSAFALIIYGKVVERLDAKQVRG</sequence>
<comment type="subcellular location">
    <subcellularLocation>
        <location evidence="1">Cell membrane</location>
        <topology evidence="1">Multi-pass membrane protein</topology>
    </subcellularLocation>
</comment>
<evidence type="ECO:0000256" key="3">
    <source>
        <dbReference type="ARBA" id="ARBA00022475"/>
    </source>
</evidence>
<feature type="transmembrane region" description="Helical" evidence="7">
    <location>
        <begin position="429"/>
        <end position="448"/>
    </location>
</feature>
<dbReference type="GO" id="GO:0022857">
    <property type="term" value="F:transmembrane transporter activity"/>
    <property type="evidence" value="ECO:0007669"/>
    <property type="project" value="InterPro"/>
</dbReference>
<reference evidence="8 9" key="1">
    <citation type="submission" date="2015-09" db="EMBL/GenBank/DDBJ databases">
        <authorList>
            <consortium name="Pathogen Informatics"/>
        </authorList>
    </citation>
    <scope>NUCLEOTIDE SEQUENCE [LARGE SCALE GENOMIC DNA]</scope>
    <source>
        <strain evidence="8 9">2789STDY5608872</strain>
    </source>
</reference>
<feature type="transmembrane region" description="Helical" evidence="7">
    <location>
        <begin position="342"/>
        <end position="360"/>
    </location>
</feature>
<evidence type="ECO:0000256" key="1">
    <source>
        <dbReference type="ARBA" id="ARBA00004651"/>
    </source>
</evidence>
<feature type="transmembrane region" description="Helical" evidence="7">
    <location>
        <begin position="281"/>
        <end position="298"/>
    </location>
</feature>
<dbReference type="InterPro" id="IPR036259">
    <property type="entry name" value="MFS_trans_sf"/>
</dbReference>
<evidence type="ECO:0000256" key="4">
    <source>
        <dbReference type="ARBA" id="ARBA00022692"/>
    </source>
</evidence>
<feature type="transmembrane region" description="Helical" evidence="7">
    <location>
        <begin position="380"/>
        <end position="403"/>
    </location>
</feature>
<feature type="transmembrane region" description="Helical" evidence="7">
    <location>
        <begin position="244"/>
        <end position="261"/>
    </location>
</feature>
<dbReference type="EMBL" id="CYXP01000007">
    <property type="protein sequence ID" value="CUN26507.1"/>
    <property type="molecule type" value="Genomic_DNA"/>
</dbReference>
<dbReference type="AlphaFoldDB" id="A0A173VK81"/>
<dbReference type="RefSeq" id="WP_057319756.1">
    <property type="nucleotide sequence ID" value="NZ_CYXP01000007.1"/>
</dbReference>
<keyword evidence="3" id="KW-1003">Cell membrane</keyword>
<evidence type="ECO:0000256" key="5">
    <source>
        <dbReference type="ARBA" id="ARBA00022989"/>
    </source>
</evidence>
<evidence type="ECO:0000313" key="9">
    <source>
        <dbReference type="Proteomes" id="UP000095591"/>
    </source>
</evidence>
<keyword evidence="5 7" id="KW-1133">Transmembrane helix</keyword>
<dbReference type="Proteomes" id="UP000095591">
    <property type="component" value="Unassembled WGS sequence"/>
</dbReference>
<evidence type="ECO:0000256" key="6">
    <source>
        <dbReference type="ARBA" id="ARBA00023136"/>
    </source>
</evidence>
<dbReference type="InterPro" id="IPR011701">
    <property type="entry name" value="MFS"/>
</dbReference>
<accession>A0A173VK81</accession>
<keyword evidence="4 7" id="KW-0812">Transmembrane</keyword>
<feature type="transmembrane region" description="Helical" evidence="7">
    <location>
        <begin position="125"/>
        <end position="143"/>
    </location>
</feature>
<keyword evidence="6 7" id="KW-0472">Membrane</keyword>
<proteinExistence type="predicted"/>
<feature type="transmembrane region" description="Helical" evidence="7">
    <location>
        <begin position="194"/>
        <end position="216"/>
    </location>
</feature>
<evidence type="ECO:0000256" key="7">
    <source>
        <dbReference type="SAM" id="Phobius"/>
    </source>
</evidence>
<dbReference type="Gene3D" id="1.20.1250.20">
    <property type="entry name" value="MFS general substrate transporter like domains"/>
    <property type="match status" value="1"/>
</dbReference>
<protein>
    <submittedName>
        <fullName evidence="8">Probable dipeptide and tripeptide permease YjdL</fullName>
    </submittedName>
</protein>
<dbReference type="Pfam" id="PF07690">
    <property type="entry name" value="MFS_1"/>
    <property type="match status" value="1"/>
</dbReference>
<dbReference type="GO" id="GO:0005886">
    <property type="term" value="C:plasma membrane"/>
    <property type="evidence" value="ECO:0007669"/>
    <property type="project" value="UniProtKB-SubCell"/>
</dbReference>
<dbReference type="PROSITE" id="PS01023">
    <property type="entry name" value="PTR2_2"/>
    <property type="match status" value="1"/>
</dbReference>
<dbReference type="PANTHER" id="PTHR23517:SF2">
    <property type="entry name" value="MULTIDRUG RESISTANCE PROTEIN MDTH"/>
    <property type="match status" value="1"/>
</dbReference>
<name>A0A173VK81_PARDI</name>
<feature type="transmembrane region" description="Helical" evidence="7">
    <location>
        <begin position="51"/>
        <end position="71"/>
    </location>
</feature>
<dbReference type="InterPro" id="IPR018456">
    <property type="entry name" value="PTR2_symporter_CS"/>
</dbReference>